<evidence type="ECO:0000313" key="2">
    <source>
        <dbReference type="Proteomes" id="UP000030351"/>
    </source>
</evidence>
<dbReference type="EMBL" id="JRUQ01000014">
    <property type="protein sequence ID" value="KGT95533.1"/>
    <property type="molecule type" value="Genomic_DNA"/>
</dbReference>
<comment type="caution">
    <text evidence="1">The sequence shown here is derived from an EMBL/GenBank/DDBJ whole genome shotgun (WGS) entry which is preliminary data.</text>
</comment>
<reference evidence="1 2" key="1">
    <citation type="submission" date="2014-10" db="EMBL/GenBank/DDBJ databases">
        <title>Genome sequence of Erwinia typographi M043b.</title>
        <authorList>
            <person name="Chan K.-G."/>
            <person name="Tan W.-S."/>
        </authorList>
    </citation>
    <scope>NUCLEOTIDE SEQUENCE [LARGE SCALE GENOMIC DNA]</scope>
    <source>
        <strain evidence="1 2">M043b</strain>
    </source>
</reference>
<gene>
    <name evidence="1" type="ORF">NG99_03260</name>
</gene>
<keyword evidence="2" id="KW-1185">Reference proteome</keyword>
<name>A0A0A4ACH0_9GAMM</name>
<evidence type="ECO:0000313" key="1">
    <source>
        <dbReference type="EMBL" id="KGT95533.1"/>
    </source>
</evidence>
<proteinExistence type="predicted"/>
<sequence>MAIRKSTAPAPWPYLHRKKAVKFGAMAILTHRLQLTSKSLPVKALISNVTSEQNMPFKKGVLMSQPSAWHQE</sequence>
<dbReference type="AlphaFoldDB" id="A0A0A4ACH0"/>
<organism evidence="1 2">
    <name type="scientific">Erwinia typographi</name>
    <dbReference type="NCBI Taxonomy" id="371042"/>
    <lineage>
        <taxon>Bacteria</taxon>
        <taxon>Pseudomonadati</taxon>
        <taxon>Pseudomonadota</taxon>
        <taxon>Gammaproteobacteria</taxon>
        <taxon>Enterobacterales</taxon>
        <taxon>Erwiniaceae</taxon>
        <taxon>Erwinia</taxon>
    </lineage>
</organism>
<accession>A0A0A4ACH0</accession>
<dbReference type="Proteomes" id="UP000030351">
    <property type="component" value="Unassembled WGS sequence"/>
</dbReference>
<protein>
    <submittedName>
        <fullName evidence="1">Uncharacterized protein</fullName>
    </submittedName>
</protein>